<evidence type="ECO:0000256" key="2">
    <source>
        <dbReference type="ARBA" id="ARBA00023002"/>
    </source>
</evidence>
<organism evidence="7 8">
    <name type="scientific">Arcobacter lacus</name>
    <dbReference type="NCBI Taxonomy" id="1912876"/>
    <lineage>
        <taxon>Bacteria</taxon>
        <taxon>Pseudomonadati</taxon>
        <taxon>Campylobacterota</taxon>
        <taxon>Epsilonproteobacteria</taxon>
        <taxon>Campylobacterales</taxon>
        <taxon>Arcobacteraceae</taxon>
        <taxon>Arcobacter</taxon>
    </lineage>
</organism>
<accession>A0ABX5JER7</accession>
<keyword evidence="1" id="KW-0816">Tricarboxylic acid cycle</keyword>
<sequence length="316" mass="34071">MNNKTIGIIGVGNVGATLAFTLATNNICSNILLKDIRNNISQAMALDISQAVQGTSSNTKVTACLNNEDFKECDIIVITAGIARKPNMSRDDLLLTNAKIVISVMNEISKNNPNAIIIIISNPLDAMVYTALKSSNYPANKVLGMAGTLDSARMSYFIAEKLGFPNVNIKTSVIGGHGDSMVPLVDFSTIDGKKLNEILSSEDIVDIIDKTKNGGGQIVKLLETGSAYYAPAYSTIGMIEAILNDTKECFACATLLNGEYGHKNIVSGVDVLLGKNGVEKIVELDISNFEKEQFQKSINNVQELVDVLEEKIFNKK</sequence>
<dbReference type="InterPro" id="IPR036291">
    <property type="entry name" value="NAD(P)-bd_dom_sf"/>
</dbReference>
<dbReference type="Pfam" id="PF00056">
    <property type="entry name" value="Ldh_1_N"/>
    <property type="match status" value="1"/>
</dbReference>
<dbReference type="PANTHER" id="PTHR43128">
    <property type="entry name" value="L-2-HYDROXYCARBOXYLATE DEHYDROGENASE (NAD(P)(+))"/>
    <property type="match status" value="1"/>
</dbReference>
<dbReference type="PANTHER" id="PTHR43128:SF16">
    <property type="entry name" value="L-LACTATE DEHYDROGENASE"/>
    <property type="match status" value="1"/>
</dbReference>
<dbReference type="InterPro" id="IPR011275">
    <property type="entry name" value="Malate_DH_type3"/>
</dbReference>
<evidence type="ECO:0000256" key="1">
    <source>
        <dbReference type="ARBA" id="ARBA00022532"/>
    </source>
</evidence>
<keyword evidence="3" id="KW-0520">NAD</keyword>
<gene>
    <name evidence="7" type="ORF">B0175_09035</name>
</gene>
<proteinExistence type="inferred from homology"/>
<name>A0ABX5JER7_9BACT</name>
<dbReference type="Proteomes" id="UP000251311">
    <property type="component" value="Unassembled WGS sequence"/>
</dbReference>
<dbReference type="NCBIfam" id="NF004863">
    <property type="entry name" value="PRK06223.1"/>
    <property type="match status" value="1"/>
</dbReference>
<comment type="similarity">
    <text evidence="4">Belongs to the LDH/MDH superfamily.</text>
</comment>
<keyword evidence="2 4" id="KW-0560">Oxidoreductase</keyword>
<dbReference type="Pfam" id="PF02866">
    <property type="entry name" value="Ldh_1_C"/>
    <property type="match status" value="1"/>
</dbReference>
<comment type="caution">
    <text evidence="7">The sequence shown here is derived from an EMBL/GenBank/DDBJ whole genome shotgun (WGS) entry which is preliminary data.</text>
</comment>
<feature type="domain" description="Lactate/malate dehydrogenase C-terminal" evidence="6">
    <location>
        <begin position="148"/>
        <end position="303"/>
    </location>
</feature>
<evidence type="ECO:0000256" key="4">
    <source>
        <dbReference type="RuleBase" id="RU003369"/>
    </source>
</evidence>
<evidence type="ECO:0000259" key="5">
    <source>
        <dbReference type="Pfam" id="PF00056"/>
    </source>
</evidence>
<reference evidence="7 8" key="1">
    <citation type="submission" date="2017-02" db="EMBL/GenBank/DDBJ databases">
        <title>Arcobacter lacus sp. nov., a new species isolated from reclaimed water.</title>
        <authorList>
            <person name="Figueras M.J."/>
            <person name="Perez-Cataluna A."/>
            <person name="Salas-Masso N."/>
        </authorList>
    </citation>
    <scope>NUCLEOTIDE SEQUENCE [LARGE SCALE GENOMIC DNA]</scope>
    <source>
        <strain evidence="7 8">RW43-9</strain>
    </source>
</reference>
<dbReference type="Gene3D" id="3.90.110.10">
    <property type="entry name" value="Lactate dehydrogenase/glycoside hydrolase, family 4, C-terminal"/>
    <property type="match status" value="1"/>
</dbReference>
<dbReference type="Gene3D" id="3.40.50.720">
    <property type="entry name" value="NAD(P)-binding Rossmann-like Domain"/>
    <property type="match status" value="1"/>
</dbReference>
<feature type="domain" description="Lactate/malate dehydrogenase N-terminal" evidence="5">
    <location>
        <begin position="6"/>
        <end position="144"/>
    </location>
</feature>
<dbReference type="RefSeq" id="WP_108528260.1">
    <property type="nucleotide sequence ID" value="NZ_MUXF01000019.1"/>
</dbReference>
<evidence type="ECO:0000313" key="7">
    <source>
        <dbReference type="EMBL" id="PUE64556.1"/>
    </source>
</evidence>
<dbReference type="EMBL" id="MUXF01000019">
    <property type="protein sequence ID" value="PUE64556.1"/>
    <property type="molecule type" value="Genomic_DNA"/>
</dbReference>
<dbReference type="InterPro" id="IPR001236">
    <property type="entry name" value="Lactate/malate_DH_N"/>
</dbReference>
<protein>
    <submittedName>
        <fullName evidence="7">Malate dehydrogenase</fullName>
    </submittedName>
</protein>
<evidence type="ECO:0000313" key="8">
    <source>
        <dbReference type="Proteomes" id="UP000251311"/>
    </source>
</evidence>
<dbReference type="InterPro" id="IPR001557">
    <property type="entry name" value="L-lactate/malate_DH"/>
</dbReference>
<keyword evidence="8" id="KW-1185">Reference proteome</keyword>
<dbReference type="SUPFAM" id="SSF51735">
    <property type="entry name" value="NAD(P)-binding Rossmann-fold domains"/>
    <property type="match status" value="1"/>
</dbReference>
<dbReference type="CDD" id="cd01339">
    <property type="entry name" value="LDH-like_MDH"/>
    <property type="match status" value="1"/>
</dbReference>
<dbReference type="PRINTS" id="PR00086">
    <property type="entry name" value="LLDHDRGNASE"/>
</dbReference>
<dbReference type="InterPro" id="IPR015955">
    <property type="entry name" value="Lactate_DH/Glyco_Ohase_4_C"/>
</dbReference>
<evidence type="ECO:0000256" key="3">
    <source>
        <dbReference type="ARBA" id="ARBA00023027"/>
    </source>
</evidence>
<evidence type="ECO:0000259" key="6">
    <source>
        <dbReference type="Pfam" id="PF02866"/>
    </source>
</evidence>
<dbReference type="InterPro" id="IPR022383">
    <property type="entry name" value="Lactate/malate_DH_C"/>
</dbReference>
<dbReference type="PIRSF" id="PIRSF000102">
    <property type="entry name" value="Lac_mal_DH"/>
    <property type="match status" value="1"/>
</dbReference>
<dbReference type="SUPFAM" id="SSF56327">
    <property type="entry name" value="LDH C-terminal domain-like"/>
    <property type="match status" value="1"/>
</dbReference>